<feature type="region of interest" description="Disordered" evidence="2">
    <location>
        <begin position="357"/>
        <end position="379"/>
    </location>
</feature>
<dbReference type="InterPro" id="IPR001633">
    <property type="entry name" value="EAL_dom"/>
</dbReference>
<evidence type="ECO:0000313" key="7">
    <source>
        <dbReference type="Proteomes" id="UP000487117"/>
    </source>
</evidence>
<comment type="caution">
    <text evidence="6">The sequence shown here is derived from an EMBL/GenBank/DDBJ whole genome shotgun (WGS) entry which is preliminary data.</text>
</comment>
<dbReference type="SMART" id="SM00052">
    <property type="entry name" value="EAL"/>
    <property type="match status" value="1"/>
</dbReference>
<evidence type="ECO:0000259" key="4">
    <source>
        <dbReference type="PROSITE" id="PS50110"/>
    </source>
</evidence>
<dbReference type="InterPro" id="IPR050706">
    <property type="entry name" value="Cyclic-di-GMP_PDE-like"/>
</dbReference>
<dbReference type="SUPFAM" id="SSF52172">
    <property type="entry name" value="CheY-like"/>
    <property type="match status" value="1"/>
</dbReference>
<gene>
    <name evidence="6" type="ORF">GAK31_00439</name>
</gene>
<evidence type="ECO:0000256" key="1">
    <source>
        <dbReference type="PROSITE-ProRule" id="PRU00169"/>
    </source>
</evidence>
<dbReference type="EMBL" id="WNDS01000001">
    <property type="protein sequence ID" value="KAF1017180.1"/>
    <property type="molecule type" value="Genomic_DNA"/>
</dbReference>
<dbReference type="Gene3D" id="3.20.20.450">
    <property type="entry name" value="EAL domain"/>
    <property type="match status" value="1"/>
</dbReference>
<accession>A0A7V8FJA9</accession>
<organism evidence="6 7">
    <name type="scientific">Stenotrophomonas maltophilia</name>
    <name type="common">Pseudomonas maltophilia</name>
    <name type="synonym">Xanthomonas maltophilia</name>
    <dbReference type="NCBI Taxonomy" id="40324"/>
    <lineage>
        <taxon>Bacteria</taxon>
        <taxon>Pseudomonadati</taxon>
        <taxon>Pseudomonadota</taxon>
        <taxon>Gammaproteobacteria</taxon>
        <taxon>Lysobacterales</taxon>
        <taxon>Lysobacteraceae</taxon>
        <taxon>Stenotrophomonas</taxon>
        <taxon>Stenotrophomonas maltophilia group</taxon>
    </lineage>
</organism>
<keyword evidence="1" id="KW-0597">Phosphoprotein</keyword>
<dbReference type="PANTHER" id="PTHR33121">
    <property type="entry name" value="CYCLIC DI-GMP PHOSPHODIESTERASE PDEF"/>
    <property type="match status" value="1"/>
</dbReference>
<dbReference type="InterPro" id="IPR000595">
    <property type="entry name" value="cNMP-bd_dom"/>
</dbReference>
<evidence type="ECO:0000313" key="6">
    <source>
        <dbReference type="EMBL" id="KAF1017180.1"/>
    </source>
</evidence>
<dbReference type="Pfam" id="PF00072">
    <property type="entry name" value="Response_reg"/>
    <property type="match status" value="1"/>
</dbReference>
<evidence type="ECO:0000256" key="2">
    <source>
        <dbReference type="SAM" id="MobiDB-lite"/>
    </source>
</evidence>
<reference evidence="7" key="1">
    <citation type="journal article" date="2020" name="MBio">
        <title>Horizontal gene transfer to a defensive symbiont with a reduced genome amongst a multipartite beetle microbiome.</title>
        <authorList>
            <person name="Waterworth S.C."/>
            <person name="Florez L.V."/>
            <person name="Rees E.R."/>
            <person name="Hertweck C."/>
            <person name="Kaltenpoth M."/>
            <person name="Kwan J.C."/>
        </authorList>
    </citation>
    <scope>NUCLEOTIDE SEQUENCE [LARGE SCALE GENOMIC DNA]</scope>
</reference>
<feature type="domain" description="EAL" evidence="5">
    <location>
        <begin position="1"/>
        <end position="221"/>
    </location>
</feature>
<sequence>MEALLRWQSPTLGMLVPERFMRTAERLGIIVQIGTWVLEGALKQARLWRDQGFADFTIAVNVSTLQLLRPNFFAEVMSLMQAAGVPAHMLTLEINESALTNNVNFVHETLVNLRNEGISLSLDNFGTGDSSLSALVRYPVDKLKIDRSFIKSAPAGNREAAIARAIIAMGYQLGMTVIANGVESQAQLGFLRRNDCDVFQGYLFGEPMSADAAGMTLRRRYLRPEAFAETRPDRTLLLLDDEENVLRSLVRLFRRDGYRILAAGNVRDAFDLLAINDVQVILSDQRMSDMSGTEFLGRVKMLYPDTIRLVLSGYTDLNTVTDAINRGAIYRFLTKPWNDDELRKHIHQVFRTYEEQRRSNAGPAAAEVVDGGEDRSPLR</sequence>
<dbReference type="Proteomes" id="UP000487117">
    <property type="component" value="Unassembled WGS sequence"/>
</dbReference>
<name>A0A7V8FJA9_STEMA</name>
<dbReference type="PROSITE" id="PS50883">
    <property type="entry name" value="EAL"/>
    <property type="match status" value="1"/>
</dbReference>
<dbReference type="PROSITE" id="PS50110">
    <property type="entry name" value="RESPONSE_REGULATORY"/>
    <property type="match status" value="1"/>
</dbReference>
<dbReference type="InterPro" id="IPR035919">
    <property type="entry name" value="EAL_sf"/>
</dbReference>
<dbReference type="PANTHER" id="PTHR33121:SF71">
    <property type="entry name" value="OXYGEN SENSOR PROTEIN DOSP"/>
    <property type="match status" value="1"/>
</dbReference>
<dbReference type="Gene3D" id="3.40.50.2300">
    <property type="match status" value="1"/>
</dbReference>
<evidence type="ECO:0000259" key="5">
    <source>
        <dbReference type="PROSITE" id="PS50883"/>
    </source>
</evidence>
<dbReference type="SUPFAM" id="SSF141868">
    <property type="entry name" value="EAL domain-like"/>
    <property type="match status" value="1"/>
</dbReference>
<dbReference type="GO" id="GO:0000160">
    <property type="term" value="P:phosphorelay signal transduction system"/>
    <property type="evidence" value="ECO:0007669"/>
    <property type="project" value="InterPro"/>
</dbReference>
<dbReference type="CDD" id="cd17569">
    <property type="entry name" value="REC_HupR-like"/>
    <property type="match status" value="1"/>
</dbReference>
<dbReference type="GO" id="GO:0071111">
    <property type="term" value="F:cyclic-guanylate-specific phosphodiesterase activity"/>
    <property type="evidence" value="ECO:0007669"/>
    <property type="project" value="InterPro"/>
</dbReference>
<feature type="modified residue" description="4-aspartylphosphate" evidence="1">
    <location>
        <position position="284"/>
    </location>
</feature>
<dbReference type="CDD" id="cd01948">
    <property type="entry name" value="EAL"/>
    <property type="match status" value="1"/>
</dbReference>
<dbReference type="SMART" id="SM00448">
    <property type="entry name" value="REC"/>
    <property type="match status" value="1"/>
</dbReference>
<feature type="domain" description="Cyclic nucleotide-binding" evidence="3">
    <location>
        <begin position="226"/>
        <end position="308"/>
    </location>
</feature>
<dbReference type="PROSITE" id="PS50042">
    <property type="entry name" value="CNMP_BINDING_3"/>
    <property type="match status" value="1"/>
</dbReference>
<evidence type="ECO:0000259" key="3">
    <source>
        <dbReference type="PROSITE" id="PS50042"/>
    </source>
</evidence>
<feature type="domain" description="Response regulatory" evidence="4">
    <location>
        <begin position="235"/>
        <end position="350"/>
    </location>
</feature>
<dbReference type="InterPro" id="IPR001789">
    <property type="entry name" value="Sig_transdc_resp-reg_receiver"/>
</dbReference>
<dbReference type="InterPro" id="IPR011006">
    <property type="entry name" value="CheY-like_superfamily"/>
</dbReference>
<proteinExistence type="predicted"/>
<dbReference type="AlphaFoldDB" id="A0A7V8FJA9"/>
<protein>
    <submittedName>
        <fullName evidence="6">Putative signaling protein</fullName>
    </submittedName>
</protein>
<dbReference type="Pfam" id="PF00563">
    <property type="entry name" value="EAL"/>
    <property type="match status" value="1"/>
</dbReference>